<dbReference type="EMBL" id="LT608328">
    <property type="protein sequence ID" value="SCM56236.1"/>
    <property type="molecule type" value="Genomic_DNA"/>
</dbReference>
<dbReference type="KEGG" id="pmuc:ING2E5A_0783"/>
<dbReference type="InterPro" id="IPR031663">
    <property type="entry name" value="PGDH_C"/>
</dbReference>
<protein>
    <submittedName>
        <fullName evidence="2">Coenzyme F420-dependent NADP oxidoreductase</fullName>
    </submittedName>
</protein>
<name>A0A1G4G507_9BACT</name>
<dbReference type="SUPFAM" id="SSF51735">
    <property type="entry name" value="NAD(P)-binding Rossmann-fold domains"/>
    <property type="match status" value="1"/>
</dbReference>
<keyword evidence="3" id="KW-1185">Reference proteome</keyword>
<feature type="domain" description="Phosphogluconate dehydrogenase (decarboxylating) C-terminal" evidence="1">
    <location>
        <begin position="119"/>
        <end position="273"/>
    </location>
</feature>
<proteinExistence type="predicted"/>
<dbReference type="Gene3D" id="3.40.50.720">
    <property type="entry name" value="NAD(P)-binding Rossmann-like Domain"/>
    <property type="match status" value="1"/>
</dbReference>
<sequence>MKITIIGAGGKMGMRISRNLKDEPYDIAYLEVSEAGRERVKTLGIACADSDQVIAGCRRGDIGHTDVAIELASPGIVRMMKRGSLLITLDPAAPFAGKLYHRPDIAYFLAHPSHPSIFNWEPTLEAHQDHFGGTLAKQSMVCALMAGEESDYQLGLEIATKMYAPISVAHRITVEQMAILEPGLVETLSSTCIYVIRQGLDEVIRKGVPADAARDFLLGHLHIQLAVLFDQIPGAVFSDAANKAIVRGIDEIFKPDWKKVLEIDNVREQVLAIT</sequence>
<dbReference type="InterPro" id="IPR037161">
    <property type="entry name" value="Semialdehyde_DH-like_C"/>
</dbReference>
<accession>A0A1G4G507</accession>
<evidence type="ECO:0000313" key="3">
    <source>
        <dbReference type="Proteomes" id="UP000178485"/>
    </source>
</evidence>
<organism evidence="2 3">
    <name type="scientific">Petrimonas mucosa</name>
    <dbReference type="NCBI Taxonomy" id="1642646"/>
    <lineage>
        <taxon>Bacteria</taxon>
        <taxon>Pseudomonadati</taxon>
        <taxon>Bacteroidota</taxon>
        <taxon>Bacteroidia</taxon>
        <taxon>Bacteroidales</taxon>
        <taxon>Dysgonomonadaceae</taxon>
        <taxon>Petrimonas</taxon>
    </lineage>
</organism>
<evidence type="ECO:0000259" key="1">
    <source>
        <dbReference type="Pfam" id="PF16896"/>
    </source>
</evidence>
<dbReference type="Pfam" id="PF16896">
    <property type="entry name" value="PGDH_C"/>
    <property type="match status" value="1"/>
</dbReference>
<dbReference type="STRING" id="1642646.ING2E5A_0783"/>
<gene>
    <name evidence="2" type="ORF">ING2E5A_0783</name>
</gene>
<dbReference type="Gene3D" id="1.10.3640.10">
    <property type="entry name" value="Semialdehyde dehydrogenase-like, C-terminal"/>
    <property type="match status" value="1"/>
</dbReference>
<dbReference type="InterPro" id="IPR036291">
    <property type="entry name" value="NAD(P)-bd_dom_sf"/>
</dbReference>
<dbReference type="Proteomes" id="UP000178485">
    <property type="component" value="Chromosome i"/>
</dbReference>
<dbReference type="AlphaFoldDB" id="A0A1G4G507"/>
<evidence type="ECO:0000313" key="2">
    <source>
        <dbReference type="EMBL" id="SCM56236.1"/>
    </source>
</evidence>
<reference evidence="2 3" key="1">
    <citation type="submission" date="2016-08" db="EMBL/GenBank/DDBJ databases">
        <authorList>
            <person name="Seilhamer J.J."/>
        </authorList>
    </citation>
    <scope>NUCLEOTIDE SEQUENCE [LARGE SCALE GENOMIC DNA]</scope>
    <source>
        <strain evidence="2">ING2-E5A</strain>
    </source>
</reference>